<dbReference type="Pfam" id="PF00355">
    <property type="entry name" value="Rieske"/>
    <property type="match status" value="1"/>
</dbReference>
<dbReference type="RefSeq" id="WP_094456771.1">
    <property type="nucleotide sequence ID" value="NZ_NOXU01000029.1"/>
</dbReference>
<evidence type="ECO:0000256" key="3">
    <source>
        <dbReference type="ARBA" id="ARBA00022723"/>
    </source>
</evidence>
<dbReference type="SUPFAM" id="SSF50022">
    <property type="entry name" value="ISP domain"/>
    <property type="match status" value="1"/>
</dbReference>
<dbReference type="OrthoDB" id="7456916at2"/>
<dbReference type="InterPro" id="IPR015879">
    <property type="entry name" value="Ring_hydroxy_dOase_asu_C_dom"/>
</dbReference>
<dbReference type="CDD" id="cd03469">
    <property type="entry name" value="Rieske_RO_Alpha_N"/>
    <property type="match status" value="1"/>
</dbReference>
<dbReference type="AlphaFoldDB" id="A0A255YYP0"/>
<keyword evidence="2" id="KW-0001">2Fe-2S</keyword>
<dbReference type="PROSITE" id="PS51296">
    <property type="entry name" value="RIESKE"/>
    <property type="match status" value="1"/>
</dbReference>
<dbReference type="Proteomes" id="UP000216998">
    <property type="component" value="Unassembled WGS sequence"/>
</dbReference>
<accession>A0A255YYP0</accession>
<dbReference type="SUPFAM" id="SSF55961">
    <property type="entry name" value="Bet v1-like"/>
    <property type="match status" value="1"/>
</dbReference>
<keyword evidence="4" id="KW-0560">Oxidoreductase</keyword>
<gene>
    <name evidence="9" type="ORF">CHU95_12680</name>
</gene>
<feature type="compositionally biased region" description="Pro residues" evidence="7">
    <location>
        <begin position="8"/>
        <end position="21"/>
    </location>
</feature>
<dbReference type="InterPro" id="IPR036922">
    <property type="entry name" value="Rieske_2Fe-2S_sf"/>
</dbReference>
<dbReference type="Gene3D" id="2.102.10.10">
    <property type="entry name" value="Rieske [2Fe-2S] iron-sulphur domain"/>
    <property type="match status" value="1"/>
</dbReference>
<sequence length="441" mass="50280">MSVINTQPPRPAVEPSPPPPILRGDPITGNRYTSRDFMALEWERMWTRVWHIGGWAADLPQPGDYITHAIGQESILMVRQEDGSVAAFYNVCPHRGNRLVHGDLGHAKVFTCSYHSWQFDRAGTTCRVQDPDDFPQGNPCGKVRLSAIKCEVWGGFVWFNMDPNAPPLRQFLDPVAPQFDKYSMDGQVRVLYLTAEVNCNWKIIHDNFNESYHLPTLHPELSTFIEDAYQDTMFDLYASGHNRMRMKGGLPSLRAHSVTDVAQPLDDILRTWDLDPTSFQGHARDARQALQQQKRRLGTGRGFAHYDLLDDDQLTDYHHYTLFPNVSLTMSADGFQLLRPQPHPTDPEKCIFDHWFMVPVVPGQTEAMTPVGPRPLAEAEHEIFKHGEQTLGFVADQDLSIAVGQQLGLRSRGFKDAYLTGQESRVRRFHEMINDYIEGRR</sequence>
<dbReference type="InterPro" id="IPR017941">
    <property type="entry name" value="Rieske_2Fe-2S"/>
</dbReference>
<evidence type="ECO:0000256" key="5">
    <source>
        <dbReference type="ARBA" id="ARBA00023004"/>
    </source>
</evidence>
<evidence type="ECO:0000313" key="9">
    <source>
        <dbReference type="EMBL" id="OYQ34363.1"/>
    </source>
</evidence>
<dbReference type="PANTHER" id="PTHR43756:SF5">
    <property type="entry name" value="CHOLINE MONOOXYGENASE, CHLOROPLASTIC"/>
    <property type="match status" value="1"/>
</dbReference>
<name>A0A255YYP0_9PROT</name>
<feature type="domain" description="Rieske" evidence="8">
    <location>
        <begin position="52"/>
        <end position="159"/>
    </location>
</feature>
<feature type="region of interest" description="Disordered" evidence="7">
    <location>
        <begin position="1"/>
        <end position="27"/>
    </location>
</feature>
<keyword evidence="5" id="KW-0408">Iron</keyword>
<keyword evidence="10" id="KW-1185">Reference proteome</keyword>
<organism evidence="9 10">
    <name type="scientific">Niveispirillum lacus</name>
    <dbReference type="NCBI Taxonomy" id="1981099"/>
    <lineage>
        <taxon>Bacteria</taxon>
        <taxon>Pseudomonadati</taxon>
        <taxon>Pseudomonadota</taxon>
        <taxon>Alphaproteobacteria</taxon>
        <taxon>Rhodospirillales</taxon>
        <taxon>Azospirillaceae</taxon>
        <taxon>Niveispirillum</taxon>
    </lineage>
</organism>
<dbReference type="GO" id="GO:0016491">
    <property type="term" value="F:oxidoreductase activity"/>
    <property type="evidence" value="ECO:0007669"/>
    <property type="project" value="UniProtKB-KW"/>
</dbReference>
<keyword evidence="6" id="KW-0411">Iron-sulfur</keyword>
<keyword evidence="3" id="KW-0479">Metal-binding</keyword>
<dbReference type="GO" id="GO:0051537">
    <property type="term" value="F:2 iron, 2 sulfur cluster binding"/>
    <property type="evidence" value="ECO:0007669"/>
    <property type="project" value="UniProtKB-KW"/>
</dbReference>
<evidence type="ECO:0000256" key="7">
    <source>
        <dbReference type="SAM" id="MobiDB-lite"/>
    </source>
</evidence>
<evidence type="ECO:0000256" key="6">
    <source>
        <dbReference type="ARBA" id="ARBA00023014"/>
    </source>
</evidence>
<evidence type="ECO:0000256" key="2">
    <source>
        <dbReference type="ARBA" id="ARBA00022714"/>
    </source>
</evidence>
<proteinExistence type="predicted"/>
<dbReference type="InterPro" id="IPR001663">
    <property type="entry name" value="Rng_hydr_dOase-A"/>
</dbReference>
<dbReference type="Gene3D" id="3.90.380.10">
    <property type="entry name" value="Naphthalene 1,2-dioxygenase Alpha Subunit, Chain A, domain 1"/>
    <property type="match status" value="1"/>
</dbReference>
<protein>
    <submittedName>
        <fullName evidence="9">(2Fe-2S)-binding protein</fullName>
    </submittedName>
</protein>
<dbReference type="Pfam" id="PF00848">
    <property type="entry name" value="Ring_hydroxyl_A"/>
    <property type="match status" value="1"/>
</dbReference>
<dbReference type="PRINTS" id="PR00090">
    <property type="entry name" value="RNGDIOXGNASE"/>
</dbReference>
<evidence type="ECO:0000256" key="1">
    <source>
        <dbReference type="ARBA" id="ARBA00001962"/>
    </source>
</evidence>
<comment type="cofactor">
    <cofactor evidence="1">
        <name>Fe cation</name>
        <dbReference type="ChEBI" id="CHEBI:24875"/>
    </cofactor>
</comment>
<dbReference type="CDD" id="cd08882">
    <property type="entry name" value="RHO_alpha_C_MupW-like"/>
    <property type="match status" value="1"/>
</dbReference>
<reference evidence="9 10" key="1">
    <citation type="submission" date="2017-07" db="EMBL/GenBank/DDBJ databases">
        <title>Niveispirillum cyanobacteriorum sp. nov., isolated from cyanobacterial aggregates in a eutrophic lake.</title>
        <authorList>
            <person name="Cai H."/>
        </authorList>
    </citation>
    <scope>NUCLEOTIDE SEQUENCE [LARGE SCALE GENOMIC DNA]</scope>
    <source>
        <strain evidence="10">TH1-14</strain>
    </source>
</reference>
<evidence type="ECO:0000313" key="10">
    <source>
        <dbReference type="Proteomes" id="UP000216998"/>
    </source>
</evidence>
<dbReference type="GO" id="GO:0005506">
    <property type="term" value="F:iron ion binding"/>
    <property type="evidence" value="ECO:0007669"/>
    <property type="project" value="InterPro"/>
</dbReference>
<dbReference type="EMBL" id="NOXU01000029">
    <property type="protein sequence ID" value="OYQ34363.1"/>
    <property type="molecule type" value="Genomic_DNA"/>
</dbReference>
<comment type="caution">
    <text evidence="9">The sequence shown here is derived from an EMBL/GenBank/DDBJ whole genome shotgun (WGS) entry which is preliminary data.</text>
</comment>
<evidence type="ECO:0000259" key="8">
    <source>
        <dbReference type="PROSITE" id="PS51296"/>
    </source>
</evidence>
<dbReference type="PANTHER" id="PTHR43756">
    <property type="entry name" value="CHOLINE MONOOXYGENASE, CHLOROPLASTIC"/>
    <property type="match status" value="1"/>
</dbReference>
<evidence type="ECO:0000256" key="4">
    <source>
        <dbReference type="ARBA" id="ARBA00023002"/>
    </source>
</evidence>